<evidence type="ECO:0000313" key="1">
    <source>
        <dbReference type="EMBL" id="NWH06715.1"/>
    </source>
</evidence>
<proteinExistence type="predicted"/>
<dbReference type="EMBL" id="JACADJ010000102">
    <property type="protein sequence ID" value="NWH06715.1"/>
    <property type="molecule type" value="Genomic_DNA"/>
</dbReference>
<dbReference type="Proteomes" id="UP000553343">
    <property type="component" value="Unassembled WGS sequence"/>
</dbReference>
<protein>
    <recommendedName>
        <fullName evidence="3">Methyltransferase</fullName>
    </recommendedName>
</protein>
<comment type="caution">
    <text evidence="1">The sequence shown here is derived from an EMBL/GenBank/DDBJ whole genome shotgun (WGS) entry which is preliminary data.</text>
</comment>
<sequence>MGYDQETGWLKINEGIIKNLPSIKNILTDFSLVGYDIIFLNKLFSTLLKRQSEQSFLTLFVDKTRSEMKTDAIIIFNDINHYKMGRDLFDFNVSSATKTEGKYYFNVQSAHCDNYIEIQKINNICDIPDDLPVFPKQTATKSVIFVYKK</sequence>
<dbReference type="AlphaFoldDB" id="A0A850TBB3"/>
<evidence type="ECO:0000313" key="2">
    <source>
        <dbReference type="Proteomes" id="UP000553343"/>
    </source>
</evidence>
<evidence type="ECO:0008006" key="3">
    <source>
        <dbReference type="Google" id="ProtNLM"/>
    </source>
</evidence>
<accession>A0A850TBB3</accession>
<dbReference type="RefSeq" id="WP_178368167.1">
    <property type="nucleotide sequence ID" value="NZ_JACADJ010000102.1"/>
</dbReference>
<reference evidence="1 2" key="1">
    <citation type="submission" date="2020-06" db="EMBL/GenBank/DDBJ databases">
        <title>High-quality draft genome of sulfate reducer Desulfobacter latus type strain AcrS2 isolated from marine sediment.</title>
        <authorList>
            <person name="Hoppe M."/>
            <person name="Larsen C.K."/>
            <person name="Marshall I.P.G."/>
            <person name="Schramm A."/>
            <person name="Marietou A.G."/>
        </authorList>
    </citation>
    <scope>NUCLEOTIDE SEQUENCE [LARGE SCALE GENOMIC DNA]</scope>
    <source>
        <strain evidence="1 2">AcRS2</strain>
    </source>
</reference>
<gene>
    <name evidence="1" type="ORF">HXW94_17310</name>
</gene>
<organism evidence="1 2">
    <name type="scientific">Desulfobacter latus</name>
    <dbReference type="NCBI Taxonomy" id="2292"/>
    <lineage>
        <taxon>Bacteria</taxon>
        <taxon>Pseudomonadati</taxon>
        <taxon>Thermodesulfobacteriota</taxon>
        <taxon>Desulfobacteria</taxon>
        <taxon>Desulfobacterales</taxon>
        <taxon>Desulfobacteraceae</taxon>
        <taxon>Desulfobacter</taxon>
    </lineage>
</organism>
<name>A0A850TBB3_9BACT</name>
<keyword evidence="2" id="KW-1185">Reference proteome</keyword>